<comment type="caution">
    <text evidence="15">The sequence shown here is derived from an EMBL/GenBank/DDBJ whole genome shotgun (WGS) entry which is preliminary data.</text>
</comment>
<dbReference type="Proteomes" id="UP001169764">
    <property type="component" value="Unassembled WGS sequence"/>
</dbReference>
<keyword evidence="7" id="KW-0547">Nucleotide-binding</keyword>
<dbReference type="Gene3D" id="3.30.565.10">
    <property type="entry name" value="Histidine kinase-like ATPase, C-terminal domain"/>
    <property type="match status" value="1"/>
</dbReference>
<dbReference type="InterPro" id="IPR035965">
    <property type="entry name" value="PAS-like_dom_sf"/>
</dbReference>
<dbReference type="SUPFAM" id="SSF55874">
    <property type="entry name" value="ATPase domain of HSP90 chaperone/DNA topoisomerase II/histidine kinase"/>
    <property type="match status" value="1"/>
</dbReference>
<dbReference type="InterPro" id="IPR004358">
    <property type="entry name" value="Sig_transdc_His_kin-like_C"/>
</dbReference>
<dbReference type="PRINTS" id="PR00344">
    <property type="entry name" value="BCTRLSENSOR"/>
</dbReference>
<dbReference type="EMBL" id="JAUOTP010000004">
    <property type="protein sequence ID" value="MDO6414903.1"/>
    <property type="molecule type" value="Genomic_DNA"/>
</dbReference>
<dbReference type="SMART" id="SM00387">
    <property type="entry name" value="HATPase_c"/>
    <property type="match status" value="1"/>
</dbReference>
<evidence type="ECO:0000256" key="2">
    <source>
        <dbReference type="ARBA" id="ARBA00004141"/>
    </source>
</evidence>
<dbReference type="InterPro" id="IPR005467">
    <property type="entry name" value="His_kinase_dom"/>
</dbReference>
<proteinExistence type="predicted"/>
<dbReference type="Pfam" id="PF02518">
    <property type="entry name" value="HATPase_c"/>
    <property type="match status" value="1"/>
</dbReference>
<dbReference type="InterPro" id="IPR003661">
    <property type="entry name" value="HisK_dim/P_dom"/>
</dbReference>
<dbReference type="Gene3D" id="3.30.450.20">
    <property type="entry name" value="PAS domain"/>
    <property type="match status" value="1"/>
</dbReference>
<organism evidence="15 16">
    <name type="scientific">Sphingomonas natans</name>
    <dbReference type="NCBI Taxonomy" id="3063330"/>
    <lineage>
        <taxon>Bacteria</taxon>
        <taxon>Pseudomonadati</taxon>
        <taxon>Pseudomonadota</taxon>
        <taxon>Alphaproteobacteria</taxon>
        <taxon>Sphingomonadales</taxon>
        <taxon>Sphingomonadaceae</taxon>
        <taxon>Sphingomonas</taxon>
    </lineage>
</organism>
<evidence type="ECO:0000256" key="5">
    <source>
        <dbReference type="ARBA" id="ARBA00022679"/>
    </source>
</evidence>
<keyword evidence="12" id="KW-0472">Membrane</keyword>
<keyword evidence="9" id="KW-0067">ATP-binding</keyword>
<dbReference type="InterPro" id="IPR050351">
    <property type="entry name" value="BphY/WalK/GraS-like"/>
</dbReference>
<dbReference type="PROSITE" id="PS50109">
    <property type="entry name" value="HIS_KIN"/>
    <property type="match status" value="1"/>
</dbReference>
<dbReference type="SUPFAM" id="SSF55785">
    <property type="entry name" value="PYP-like sensor domain (PAS domain)"/>
    <property type="match status" value="1"/>
</dbReference>
<feature type="domain" description="PAS" evidence="14">
    <location>
        <begin position="10"/>
        <end position="61"/>
    </location>
</feature>
<evidence type="ECO:0000256" key="3">
    <source>
        <dbReference type="ARBA" id="ARBA00012438"/>
    </source>
</evidence>
<dbReference type="EC" id="2.7.13.3" evidence="3"/>
<evidence type="ECO:0000256" key="6">
    <source>
        <dbReference type="ARBA" id="ARBA00022692"/>
    </source>
</evidence>
<evidence type="ECO:0000256" key="7">
    <source>
        <dbReference type="ARBA" id="ARBA00022741"/>
    </source>
</evidence>
<keyword evidence="5" id="KW-0808">Transferase</keyword>
<keyword evidence="4" id="KW-0597">Phosphoprotein</keyword>
<dbReference type="InterPro" id="IPR000014">
    <property type="entry name" value="PAS"/>
</dbReference>
<dbReference type="InterPro" id="IPR036097">
    <property type="entry name" value="HisK_dim/P_sf"/>
</dbReference>
<accession>A0ABT8Y990</accession>
<dbReference type="InterPro" id="IPR036890">
    <property type="entry name" value="HATPase_C_sf"/>
</dbReference>
<evidence type="ECO:0000256" key="10">
    <source>
        <dbReference type="ARBA" id="ARBA00022989"/>
    </source>
</evidence>
<keyword evidence="10" id="KW-1133">Transmembrane helix</keyword>
<evidence type="ECO:0000256" key="8">
    <source>
        <dbReference type="ARBA" id="ARBA00022777"/>
    </source>
</evidence>
<evidence type="ECO:0000256" key="9">
    <source>
        <dbReference type="ARBA" id="ARBA00022840"/>
    </source>
</evidence>
<gene>
    <name evidence="15" type="ORF">Q4F19_10970</name>
</gene>
<evidence type="ECO:0000256" key="11">
    <source>
        <dbReference type="ARBA" id="ARBA00023012"/>
    </source>
</evidence>
<evidence type="ECO:0000256" key="4">
    <source>
        <dbReference type="ARBA" id="ARBA00022553"/>
    </source>
</evidence>
<dbReference type="PANTHER" id="PTHR42878:SF7">
    <property type="entry name" value="SENSOR HISTIDINE KINASE GLRK"/>
    <property type="match status" value="1"/>
</dbReference>
<dbReference type="SMART" id="SM00388">
    <property type="entry name" value="HisKA"/>
    <property type="match status" value="1"/>
</dbReference>
<keyword evidence="8 15" id="KW-0418">Kinase</keyword>
<evidence type="ECO:0000313" key="15">
    <source>
        <dbReference type="EMBL" id="MDO6414903.1"/>
    </source>
</evidence>
<evidence type="ECO:0000259" key="13">
    <source>
        <dbReference type="PROSITE" id="PS50109"/>
    </source>
</evidence>
<dbReference type="Pfam" id="PF00512">
    <property type="entry name" value="HisKA"/>
    <property type="match status" value="1"/>
</dbReference>
<comment type="catalytic activity">
    <reaction evidence="1">
        <text>ATP + protein L-histidine = ADP + protein N-phospho-L-histidine.</text>
        <dbReference type="EC" id="2.7.13.3"/>
    </reaction>
</comment>
<evidence type="ECO:0000313" key="16">
    <source>
        <dbReference type="Proteomes" id="UP001169764"/>
    </source>
</evidence>
<protein>
    <recommendedName>
        <fullName evidence="3">histidine kinase</fullName>
        <ecNumber evidence="3">2.7.13.3</ecNumber>
    </recommendedName>
</protein>
<reference evidence="15" key="1">
    <citation type="submission" date="2023-07" db="EMBL/GenBank/DDBJ databases">
        <authorList>
            <person name="Kim M."/>
        </authorList>
    </citation>
    <scope>NUCLEOTIDE SEQUENCE</scope>
    <source>
        <strain evidence="15">BIUV-7</strain>
    </source>
</reference>
<evidence type="ECO:0000256" key="12">
    <source>
        <dbReference type="ARBA" id="ARBA00023136"/>
    </source>
</evidence>
<dbReference type="PROSITE" id="PS50112">
    <property type="entry name" value="PAS"/>
    <property type="match status" value="1"/>
</dbReference>
<keyword evidence="6" id="KW-0812">Transmembrane</keyword>
<dbReference type="RefSeq" id="WP_303542491.1">
    <property type="nucleotide sequence ID" value="NZ_JAUOTP010000004.1"/>
</dbReference>
<dbReference type="GO" id="GO:0016301">
    <property type="term" value="F:kinase activity"/>
    <property type="evidence" value="ECO:0007669"/>
    <property type="project" value="UniProtKB-KW"/>
</dbReference>
<dbReference type="CDD" id="cd00130">
    <property type="entry name" value="PAS"/>
    <property type="match status" value="1"/>
</dbReference>
<dbReference type="PANTHER" id="PTHR42878">
    <property type="entry name" value="TWO-COMPONENT HISTIDINE KINASE"/>
    <property type="match status" value="1"/>
</dbReference>
<keyword evidence="11" id="KW-0902">Two-component regulatory system</keyword>
<keyword evidence="16" id="KW-1185">Reference proteome</keyword>
<comment type="subcellular location">
    <subcellularLocation>
        <location evidence="2">Membrane</location>
        <topology evidence="2">Multi-pass membrane protein</topology>
    </subcellularLocation>
</comment>
<evidence type="ECO:0000256" key="1">
    <source>
        <dbReference type="ARBA" id="ARBA00000085"/>
    </source>
</evidence>
<sequence length="380" mass="42170">MSESARPAEPIEDFEDLYDSAPCGYLSLTDDGRIFLANRRISQWLGIAQAELIGRRIQDILSVPGRIFYETNISPLLRMQGFVDEVAMDFLTADRIKVPCLVNASERRDSEGRLQFTRLAIFQAAERRRYERALIDTAEATRAEVTSERETSQLREQFIAVLGHDLRNPLASIASGVRLLTDRETLSVKGQRVLLLMQGSVGRASDLIDNVLDFARGRLGGGITLNRDAQAPLTPVLEQVVGEIVSASPERDIRTYFAIAEPIDCDRTRISQLLSNLLGNAVMHGAKTEPILIEAKSDRERFTLSVVNGGRPIGEAAMARLFQPFFRGEIRPNQLGLGLGLHIASEIAKAHEGELTVASDESHTRFTFSMPLARRVEDPD</sequence>
<feature type="domain" description="Histidine kinase" evidence="13">
    <location>
        <begin position="161"/>
        <end position="374"/>
    </location>
</feature>
<dbReference type="SMART" id="SM00091">
    <property type="entry name" value="PAS"/>
    <property type="match status" value="1"/>
</dbReference>
<dbReference type="NCBIfam" id="TIGR00229">
    <property type="entry name" value="sensory_box"/>
    <property type="match status" value="1"/>
</dbReference>
<dbReference type="Pfam" id="PF13426">
    <property type="entry name" value="PAS_9"/>
    <property type="match status" value="1"/>
</dbReference>
<name>A0ABT8Y990_9SPHN</name>
<dbReference type="SUPFAM" id="SSF47384">
    <property type="entry name" value="Homodimeric domain of signal transducing histidine kinase"/>
    <property type="match status" value="1"/>
</dbReference>
<evidence type="ECO:0000259" key="14">
    <source>
        <dbReference type="PROSITE" id="PS50112"/>
    </source>
</evidence>
<dbReference type="Gene3D" id="1.10.287.130">
    <property type="match status" value="1"/>
</dbReference>
<dbReference type="CDD" id="cd00082">
    <property type="entry name" value="HisKA"/>
    <property type="match status" value="1"/>
</dbReference>
<dbReference type="InterPro" id="IPR003594">
    <property type="entry name" value="HATPase_dom"/>
</dbReference>